<comment type="caution">
    <text evidence="1">The sequence shown here is derived from an EMBL/GenBank/DDBJ whole genome shotgun (WGS) entry which is preliminary data.</text>
</comment>
<gene>
    <name evidence="1" type="ORF">FJT64_016517</name>
</gene>
<evidence type="ECO:0000313" key="1">
    <source>
        <dbReference type="EMBL" id="KAF0312822.1"/>
    </source>
</evidence>
<dbReference type="EMBL" id="VIIS01000134">
    <property type="protein sequence ID" value="KAF0312822.1"/>
    <property type="molecule type" value="Genomic_DNA"/>
</dbReference>
<evidence type="ECO:0000313" key="2">
    <source>
        <dbReference type="Proteomes" id="UP000440578"/>
    </source>
</evidence>
<organism evidence="1 2">
    <name type="scientific">Amphibalanus amphitrite</name>
    <name type="common">Striped barnacle</name>
    <name type="synonym">Balanus amphitrite</name>
    <dbReference type="NCBI Taxonomy" id="1232801"/>
    <lineage>
        <taxon>Eukaryota</taxon>
        <taxon>Metazoa</taxon>
        <taxon>Ecdysozoa</taxon>
        <taxon>Arthropoda</taxon>
        <taxon>Crustacea</taxon>
        <taxon>Multicrustacea</taxon>
        <taxon>Cirripedia</taxon>
        <taxon>Thoracica</taxon>
        <taxon>Thoracicalcarea</taxon>
        <taxon>Balanomorpha</taxon>
        <taxon>Balanoidea</taxon>
        <taxon>Balanidae</taxon>
        <taxon>Amphibalaninae</taxon>
        <taxon>Amphibalanus</taxon>
    </lineage>
</organism>
<dbReference type="AlphaFoldDB" id="A0A6A4XEK7"/>
<name>A0A6A4XEK7_AMPAM</name>
<accession>A0A6A4XEK7</accession>
<sequence>MSKPMVDCDNPDMAVMKRVCSGWFAKVNSKWSLDATSRSRGSPHTIGDDLCQLLKTGTFTFGAFYTYCGEDKPMYTGSEREDATLCCKDGATC</sequence>
<proteinExistence type="predicted"/>
<protein>
    <submittedName>
        <fullName evidence="1">Uncharacterized protein</fullName>
    </submittedName>
</protein>
<keyword evidence="2" id="KW-1185">Reference proteome</keyword>
<reference evidence="1 2" key="1">
    <citation type="submission" date="2019-07" db="EMBL/GenBank/DDBJ databases">
        <title>Draft genome assembly of a fouling barnacle, Amphibalanus amphitrite (Darwin, 1854): The first reference genome for Thecostraca.</title>
        <authorList>
            <person name="Kim W."/>
        </authorList>
    </citation>
    <scope>NUCLEOTIDE SEQUENCE [LARGE SCALE GENOMIC DNA]</scope>
    <source>
        <strain evidence="1">SNU_AA5</strain>
        <tissue evidence="1">Soma without cirri and trophi</tissue>
    </source>
</reference>
<dbReference type="Proteomes" id="UP000440578">
    <property type="component" value="Unassembled WGS sequence"/>
</dbReference>